<dbReference type="CDD" id="cd06578">
    <property type="entry name" value="HemD"/>
    <property type="match status" value="1"/>
</dbReference>
<dbReference type="AlphaFoldDB" id="L0L0X3"/>
<dbReference type="InterPro" id="IPR039793">
    <property type="entry name" value="UROS/Hem4"/>
</dbReference>
<accession>L0L0X3</accession>
<evidence type="ECO:0000313" key="3">
    <source>
        <dbReference type="Proteomes" id="UP000010866"/>
    </source>
</evidence>
<dbReference type="NCBIfam" id="NF004587">
    <property type="entry name" value="PRK05928.2-5"/>
    <property type="match status" value="1"/>
</dbReference>
<dbReference type="Pfam" id="PF02602">
    <property type="entry name" value="HEM4"/>
    <property type="match status" value="1"/>
</dbReference>
<dbReference type="EMBL" id="CP003362">
    <property type="protein sequence ID" value="AGB50043.1"/>
    <property type="molecule type" value="Genomic_DNA"/>
</dbReference>
<dbReference type="RefSeq" id="WP_015325208.1">
    <property type="nucleotide sequence ID" value="NC_019977.1"/>
</dbReference>
<dbReference type="Proteomes" id="UP000010866">
    <property type="component" value="Chromosome"/>
</dbReference>
<dbReference type="SUPFAM" id="SSF69618">
    <property type="entry name" value="HemD-like"/>
    <property type="match status" value="1"/>
</dbReference>
<dbReference type="GeneID" id="14406376"/>
<evidence type="ECO:0000313" key="2">
    <source>
        <dbReference type="EMBL" id="AGB50043.1"/>
    </source>
</evidence>
<dbReference type="GO" id="GO:0006780">
    <property type="term" value="P:uroporphyrinogen III biosynthetic process"/>
    <property type="evidence" value="ECO:0007669"/>
    <property type="project" value="InterPro"/>
</dbReference>
<dbReference type="PANTHER" id="PTHR40082:SF1">
    <property type="entry name" value="BLR5956 PROTEIN"/>
    <property type="match status" value="1"/>
</dbReference>
<dbReference type="HOGENOM" id="CLU_011276_9_5_2"/>
<organism evidence="2 3">
    <name type="scientific">Methanomethylovorans hollandica (strain DSM 15978 / NBRC 107637 / DMS1)</name>
    <dbReference type="NCBI Taxonomy" id="867904"/>
    <lineage>
        <taxon>Archaea</taxon>
        <taxon>Methanobacteriati</taxon>
        <taxon>Methanobacteriota</taxon>
        <taxon>Stenosarchaea group</taxon>
        <taxon>Methanomicrobia</taxon>
        <taxon>Methanosarcinales</taxon>
        <taxon>Methanosarcinaceae</taxon>
        <taxon>Methanomethylovorans</taxon>
    </lineage>
</organism>
<dbReference type="STRING" id="867904.Metho_1863"/>
<keyword evidence="3" id="KW-1185">Reference proteome</keyword>
<dbReference type="OrthoDB" id="15395at2157"/>
<feature type="domain" description="Tetrapyrrole biosynthesis uroporphyrinogen III synthase" evidence="1">
    <location>
        <begin position="22"/>
        <end position="256"/>
    </location>
</feature>
<gene>
    <name evidence="2" type="ordered locus">Metho_1863</name>
</gene>
<dbReference type="KEGG" id="mhz:Metho_1863"/>
<evidence type="ECO:0000259" key="1">
    <source>
        <dbReference type="Pfam" id="PF02602"/>
    </source>
</evidence>
<dbReference type="InterPro" id="IPR036108">
    <property type="entry name" value="4pyrrol_syn_uPrphyn_synt_sf"/>
</dbReference>
<dbReference type="PANTHER" id="PTHR40082">
    <property type="entry name" value="BLR5956 PROTEIN"/>
    <property type="match status" value="1"/>
</dbReference>
<dbReference type="GO" id="GO:0004852">
    <property type="term" value="F:uroporphyrinogen-III synthase activity"/>
    <property type="evidence" value="ECO:0007669"/>
    <property type="project" value="InterPro"/>
</dbReference>
<dbReference type="Gene3D" id="3.40.50.10090">
    <property type="match status" value="2"/>
</dbReference>
<name>L0L0X3_METHD</name>
<proteinExistence type="predicted"/>
<sequence>MADENKPVLAIMRPSVYKEESVKLARSMGFDVMAVPMIELTGTQDSSFKPFFEQIAKKEADYVIFTSANGLDYTLQKIPYVMRDMFIEALNNTNVVAIGPTTKKSLEEKGIKVMGMPGVYSSKGLIEYLCKDVKNKNIGMARSVFGSTVLTEGLTRCGANVLETKVYSLFRPDGEEQKDLIRTALDGKITAFAFTSSMMVHNFFEVAKELEAGDAIVQALSESIVAAIGLPTAETLRGYDVNVSVIPDEYTFEEILKKIKDMLLACS</sequence>
<dbReference type="InterPro" id="IPR003754">
    <property type="entry name" value="4pyrrol_synth_uPrphyn_synth"/>
</dbReference>
<protein>
    <submittedName>
        <fullName evidence="2">Uroporphyrinogen-III synthase</fullName>
    </submittedName>
</protein>
<reference evidence="3" key="1">
    <citation type="submission" date="2012-02" db="EMBL/GenBank/DDBJ databases">
        <title>Complete sequence of chromosome of Methanomethylovorans hollandica DSM 15978.</title>
        <authorList>
            <person name="Lucas S."/>
            <person name="Copeland A."/>
            <person name="Lapidus A."/>
            <person name="Glavina del Rio T."/>
            <person name="Dalin E."/>
            <person name="Tice H."/>
            <person name="Bruce D."/>
            <person name="Goodwin L."/>
            <person name="Pitluck S."/>
            <person name="Peters L."/>
            <person name="Mikhailova N."/>
            <person name="Held B."/>
            <person name="Kyrpides N."/>
            <person name="Mavromatis K."/>
            <person name="Ivanova N."/>
            <person name="Brettin T."/>
            <person name="Detter J.C."/>
            <person name="Han C."/>
            <person name="Larimer F."/>
            <person name="Land M."/>
            <person name="Hauser L."/>
            <person name="Markowitz V."/>
            <person name="Cheng J.-F."/>
            <person name="Hugenholtz P."/>
            <person name="Woyke T."/>
            <person name="Wu D."/>
            <person name="Spring S."/>
            <person name="Schroeder M."/>
            <person name="Brambilla E."/>
            <person name="Klenk H.-P."/>
            <person name="Eisen J.A."/>
        </authorList>
    </citation>
    <scope>NUCLEOTIDE SEQUENCE [LARGE SCALE GENOMIC DNA]</scope>
    <source>
        <strain evidence="3">DSM 15978 / NBRC 107637 / DMS1</strain>
    </source>
</reference>